<evidence type="ECO:0000256" key="2">
    <source>
        <dbReference type="SAM" id="SignalP"/>
    </source>
</evidence>
<organism evidence="3 4">
    <name type="scientific">Paractinoplanes ovalisporus</name>
    <dbReference type="NCBI Taxonomy" id="2810368"/>
    <lineage>
        <taxon>Bacteria</taxon>
        <taxon>Bacillati</taxon>
        <taxon>Actinomycetota</taxon>
        <taxon>Actinomycetes</taxon>
        <taxon>Micromonosporales</taxon>
        <taxon>Micromonosporaceae</taxon>
        <taxon>Paractinoplanes</taxon>
    </lineage>
</organism>
<name>A0ABS2A7W4_9ACTN</name>
<feature type="compositionally biased region" description="Low complexity" evidence="1">
    <location>
        <begin position="28"/>
        <end position="45"/>
    </location>
</feature>
<reference evidence="3 4" key="1">
    <citation type="submission" date="2021-01" db="EMBL/GenBank/DDBJ databases">
        <title>Actinoplanes sp. nov. LDG1-06 isolated from lichen.</title>
        <authorList>
            <person name="Saeng-In P."/>
            <person name="Phongsopitanun W."/>
            <person name="Kanchanasin P."/>
            <person name="Yuki M."/>
            <person name="Kudo T."/>
            <person name="Ohkuma M."/>
            <person name="Tanasupawat S."/>
        </authorList>
    </citation>
    <scope>NUCLEOTIDE SEQUENCE [LARGE SCALE GENOMIC DNA]</scope>
    <source>
        <strain evidence="3 4">LDG1-06</strain>
    </source>
</reference>
<dbReference type="Proteomes" id="UP000632138">
    <property type="component" value="Unassembled WGS sequence"/>
</dbReference>
<evidence type="ECO:0000256" key="1">
    <source>
        <dbReference type="SAM" id="MobiDB-lite"/>
    </source>
</evidence>
<gene>
    <name evidence="3" type="ORF">JIG36_10175</name>
</gene>
<feature type="region of interest" description="Disordered" evidence="1">
    <location>
        <begin position="25"/>
        <end position="47"/>
    </location>
</feature>
<comment type="caution">
    <text evidence="3">The sequence shown here is derived from an EMBL/GenBank/DDBJ whole genome shotgun (WGS) entry which is preliminary data.</text>
</comment>
<keyword evidence="4" id="KW-1185">Reference proteome</keyword>
<feature type="chain" id="PRO_5047367844" evidence="2">
    <location>
        <begin position="29"/>
        <end position="131"/>
    </location>
</feature>
<proteinExistence type="predicted"/>
<protein>
    <submittedName>
        <fullName evidence="3">Uncharacterized protein</fullName>
    </submittedName>
</protein>
<sequence>MKAATRILTLAGLSLMTGATLGAAPAMASTSAPDPAARTATTTADQPRRDREWTVGYYDSRRECEWIGRVGERRDRWDDYDCDFVRWGRHRGDWELSVSRDRDWRDRDNDRDRGRDHDDDRGPGDDDNRQR</sequence>
<accession>A0ABS2A7W4</accession>
<dbReference type="EMBL" id="JAENHP010000003">
    <property type="protein sequence ID" value="MBM2615922.1"/>
    <property type="molecule type" value="Genomic_DNA"/>
</dbReference>
<evidence type="ECO:0000313" key="3">
    <source>
        <dbReference type="EMBL" id="MBM2615922.1"/>
    </source>
</evidence>
<feature type="signal peptide" evidence="2">
    <location>
        <begin position="1"/>
        <end position="28"/>
    </location>
</feature>
<evidence type="ECO:0000313" key="4">
    <source>
        <dbReference type="Proteomes" id="UP000632138"/>
    </source>
</evidence>
<keyword evidence="2" id="KW-0732">Signal</keyword>
<dbReference type="RefSeq" id="WP_203375850.1">
    <property type="nucleotide sequence ID" value="NZ_JAENHP010000003.1"/>
</dbReference>
<feature type="region of interest" description="Disordered" evidence="1">
    <location>
        <begin position="101"/>
        <end position="131"/>
    </location>
</feature>